<dbReference type="Proteomes" id="UP001501116">
    <property type="component" value="Unassembled WGS sequence"/>
</dbReference>
<evidence type="ECO:0000256" key="3">
    <source>
        <dbReference type="ARBA" id="ARBA00022777"/>
    </source>
</evidence>
<dbReference type="InterPro" id="IPR050306">
    <property type="entry name" value="PfkB_Carbo_kinase"/>
</dbReference>
<dbReference type="InterPro" id="IPR002173">
    <property type="entry name" value="Carboh/pur_kinase_PfkB_CS"/>
</dbReference>
<dbReference type="Gene3D" id="3.40.1190.20">
    <property type="match status" value="1"/>
</dbReference>
<feature type="domain" description="Carbohydrate kinase PfkB" evidence="4">
    <location>
        <begin position="38"/>
        <end position="298"/>
    </location>
</feature>
<reference evidence="6" key="1">
    <citation type="journal article" date="2019" name="Int. J. Syst. Evol. Microbiol.">
        <title>The Global Catalogue of Microorganisms (GCM) 10K type strain sequencing project: providing services to taxonomists for standard genome sequencing and annotation.</title>
        <authorList>
            <consortium name="The Broad Institute Genomics Platform"/>
            <consortium name="The Broad Institute Genome Sequencing Center for Infectious Disease"/>
            <person name="Wu L."/>
            <person name="Ma J."/>
        </authorList>
    </citation>
    <scope>NUCLEOTIDE SEQUENCE [LARGE SCALE GENOMIC DNA]</scope>
    <source>
        <strain evidence="6">JCM 14545</strain>
    </source>
</reference>
<dbReference type="RefSeq" id="WP_344428408.1">
    <property type="nucleotide sequence ID" value="NZ_BAAANN010000034.1"/>
</dbReference>
<dbReference type="PANTHER" id="PTHR43085">
    <property type="entry name" value="HEXOKINASE FAMILY MEMBER"/>
    <property type="match status" value="1"/>
</dbReference>
<dbReference type="Pfam" id="PF00294">
    <property type="entry name" value="PfkB"/>
    <property type="match status" value="1"/>
</dbReference>
<dbReference type="GO" id="GO:0016301">
    <property type="term" value="F:kinase activity"/>
    <property type="evidence" value="ECO:0007669"/>
    <property type="project" value="UniProtKB-KW"/>
</dbReference>
<evidence type="ECO:0000256" key="2">
    <source>
        <dbReference type="ARBA" id="ARBA00022679"/>
    </source>
</evidence>
<name>A0ABP5DIX7_9PSEU</name>
<comment type="similarity">
    <text evidence="1">Belongs to the carbohydrate kinase PfkB family.</text>
</comment>
<sequence length="328" mass="34460">MAAKARIAVSGSIATDHLMHFPGRFAEQIVPEQLHQISLSFLADDLEIHRGGVGANIAYAMGVLGASPLLVGAVGKDFDEYREWLEAHGVDCSSVYVSEKKHTARFVSTADDDMCQISSFYAGAMAEAGLIKVAPIAERAGGLDLVLIAPDDPAAMLSRAAECRALGIDFGVDPSQQLARMDGEQVREFVVGAKYLFTNAYEWELLLQKTGWAEGEVADRVGLRITTLAEDGAQVVGDDVDFKISAVPAQGSANPTGSGDGFRGGFLAAISAGLGLERAAQLGALIGVMSFETVGPQDWTLDKAAAVDRLSDAFGAEAAMELSPVLPG</sequence>
<dbReference type="PROSITE" id="PS00584">
    <property type="entry name" value="PFKB_KINASES_2"/>
    <property type="match status" value="1"/>
</dbReference>
<evidence type="ECO:0000259" key="4">
    <source>
        <dbReference type="Pfam" id="PF00294"/>
    </source>
</evidence>
<dbReference type="PANTHER" id="PTHR43085:SF46">
    <property type="entry name" value="ADENOSINE KINASE"/>
    <property type="match status" value="1"/>
</dbReference>
<evidence type="ECO:0000256" key="1">
    <source>
        <dbReference type="ARBA" id="ARBA00010688"/>
    </source>
</evidence>
<evidence type="ECO:0000313" key="5">
    <source>
        <dbReference type="EMBL" id="GAA1981198.1"/>
    </source>
</evidence>
<dbReference type="InterPro" id="IPR011611">
    <property type="entry name" value="PfkB_dom"/>
</dbReference>
<keyword evidence="2" id="KW-0808">Transferase</keyword>
<dbReference type="SUPFAM" id="SSF53613">
    <property type="entry name" value="Ribokinase-like"/>
    <property type="match status" value="1"/>
</dbReference>
<organism evidence="5 6">
    <name type="scientific">Amycolatopsis minnesotensis</name>
    <dbReference type="NCBI Taxonomy" id="337894"/>
    <lineage>
        <taxon>Bacteria</taxon>
        <taxon>Bacillati</taxon>
        <taxon>Actinomycetota</taxon>
        <taxon>Actinomycetes</taxon>
        <taxon>Pseudonocardiales</taxon>
        <taxon>Pseudonocardiaceae</taxon>
        <taxon>Amycolatopsis</taxon>
    </lineage>
</organism>
<dbReference type="PROSITE" id="PS00583">
    <property type="entry name" value="PFKB_KINASES_1"/>
    <property type="match status" value="1"/>
</dbReference>
<keyword evidence="6" id="KW-1185">Reference proteome</keyword>
<accession>A0ABP5DIX7</accession>
<comment type="caution">
    <text evidence="5">The sequence shown here is derived from an EMBL/GenBank/DDBJ whole genome shotgun (WGS) entry which is preliminary data.</text>
</comment>
<evidence type="ECO:0000313" key="6">
    <source>
        <dbReference type="Proteomes" id="UP001501116"/>
    </source>
</evidence>
<dbReference type="CDD" id="cd01942">
    <property type="entry name" value="ribokinase_group_A"/>
    <property type="match status" value="1"/>
</dbReference>
<keyword evidence="3 5" id="KW-0418">Kinase</keyword>
<proteinExistence type="inferred from homology"/>
<protein>
    <submittedName>
        <fullName evidence="5">Carbohydrate kinase family protein</fullName>
    </submittedName>
</protein>
<dbReference type="EMBL" id="BAAANN010000034">
    <property type="protein sequence ID" value="GAA1981198.1"/>
    <property type="molecule type" value="Genomic_DNA"/>
</dbReference>
<dbReference type="InterPro" id="IPR029056">
    <property type="entry name" value="Ribokinase-like"/>
</dbReference>
<gene>
    <name evidence="5" type="ORF">GCM10009754_67420</name>
</gene>